<dbReference type="AlphaFoldDB" id="A0A918DAD6"/>
<feature type="compositionally biased region" description="Low complexity" evidence="1">
    <location>
        <begin position="498"/>
        <end position="509"/>
    </location>
</feature>
<evidence type="ECO:0000313" key="2">
    <source>
        <dbReference type="EMBL" id="GGN96025.1"/>
    </source>
</evidence>
<organism evidence="2 3">
    <name type="scientific">Streptomyces albiflavescens</name>
    <dbReference type="NCBI Taxonomy" id="1623582"/>
    <lineage>
        <taxon>Bacteria</taxon>
        <taxon>Bacillati</taxon>
        <taxon>Actinomycetota</taxon>
        <taxon>Actinomycetes</taxon>
        <taxon>Kitasatosporales</taxon>
        <taxon>Streptomycetaceae</taxon>
        <taxon>Streptomyces</taxon>
    </lineage>
</organism>
<sequence length="803" mass="83903">MSSPDLIDPSGIPQFTGDLEQLGLDAVTLGAEASIFRLSGANVHSTFQGLSAFYAAPEADQLFATTAPVATKSDAFADDLEKVGAALSAYEEEIRPLVAKLKGLKEQATTFRADIAGDDHWREDDDNVSLNNDLVHDVNNTTAAFWQAEITCHNKITALVGGTTLIIEDGASKRWLNRDQSLYGFTADVLEQSQDLPWGKTVEKERHGLDWLGHEMVEFGKGFVIDGVWGTIKGLGTLVGFDGLDAMGKAWDGLGKLATGVLISATPLGYAYWMLPDDKLPTYLKESRDTVIETGKALVAYDQWGTNPARASGAVTFNVLTTVFTGGAGAAAKGGAAARTVAVLGKAGKLVDPITYIGKAAKFGTVKVADLFTSLKGIRAGAYTDVLSGAGKVQADGGILKTADNVPVVVGNHIEWPDGTRLNLDDGSVIKADGTKAAAHVELSAADRAMLENNLAHREPAVVAAHGGGDDIGAVGRTGDAVPGGANSLPHESGGHVPGAAAHDSGHAPAARHESSADSARGATPSHGEGPTGDGMDSPTSGHSHGPTSAGHDGPTGSGDPAPPDAGHTGPAGMPRTPIDEIAPERYSRGTETAGSPSEPMRPEQEPGLTEELSRAKISPQDQARVIRTLSKEPFGADVADLISRGHLSGVKNYDEILKMCKQGASKSNKSMVPAAYMALNQATELQSRGFSHLAFELKDDATGLDLDVTTLRSDGTPHYGYQLKDVDNIEGIKSATKKAATQLKGGTADAKIAILDVHQSIADLNAKMFKEAEFQARRAGATFHLRFVDGSVTVPPNGPVFP</sequence>
<dbReference type="EMBL" id="BMMM01000034">
    <property type="protein sequence ID" value="GGN96025.1"/>
    <property type="molecule type" value="Genomic_DNA"/>
</dbReference>
<reference evidence="2 3" key="1">
    <citation type="journal article" date="2014" name="Int. J. Syst. Evol. Microbiol.">
        <title>Complete genome sequence of Corynebacterium casei LMG S-19264T (=DSM 44701T), isolated from a smear-ripened cheese.</title>
        <authorList>
            <consortium name="US DOE Joint Genome Institute (JGI-PGF)"/>
            <person name="Walter F."/>
            <person name="Albersmeier A."/>
            <person name="Kalinowski J."/>
            <person name="Ruckert C."/>
        </authorList>
    </citation>
    <scope>NUCLEOTIDE SEQUENCE [LARGE SCALE GENOMIC DNA]</scope>
    <source>
        <strain evidence="2 3">CGMCC 4.7111</strain>
    </source>
</reference>
<evidence type="ECO:0000313" key="3">
    <source>
        <dbReference type="Proteomes" id="UP000600365"/>
    </source>
</evidence>
<comment type="caution">
    <text evidence="2">The sequence shown here is derived from an EMBL/GenBank/DDBJ whole genome shotgun (WGS) entry which is preliminary data.</text>
</comment>
<proteinExistence type="predicted"/>
<dbReference type="RefSeq" id="WP_189192575.1">
    <property type="nucleotide sequence ID" value="NZ_BMMM01000034.1"/>
</dbReference>
<dbReference type="Proteomes" id="UP000600365">
    <property type="component" value="Unassembled WGS sequence"/>
</dbReference>
<protein>
    <submittedName>
        <fullName evidence="2">Uncharacterized protein</fullName>
    </submittedName>
</protein>
<gene>
    <name evidence="2" type="ORF">GCM10011579_097020</name>
</gene>
<evidence type="ECO:0000256" key="1">
    <source>
        <dbReference type="SAM" id="MobiDB-lite"/>
    </source>
</evidence>
<keyword evidence="3" id="KW-1185">Reference proteome</keyword>
<accession>A0A918DAD6</accession>
<feature type="compositionally biased region" description="Polar residues" evidence="1">
    <location>
        <begin position="538"/>
        <end position="547"/>
    </location>
</feature>
<feature type="region of interest" description="Disordered" evidence="1">
    <location>
        <begin position="474"/>
        <end position="620"/>
    </location>
</feature>
<name>A0A918DAD6_9ACTN</name>